<keyword evidence="2" id="KW-1133">Transmembrane helix</keyword>
<protein>
    <recommendedName>
        <fullName evidence="5">RNA-directed DNA polymerase, eukaryota, Reverse transcriptase zinc-binding domain protein</fullName>
    </recommendedName>
</protein>
<sequence>MMQGSDFNGDKGSKNKDKSGTSKSRNSIVNSTKETSFNTKSSVLGEAPIMKSILKKTTRNVPSMVSSSSSELHNKGNQVTTGVATLEKIGTDSIPSNDAGVLMSNQKGSLSSTSELNVNNEKASTKGSVENHGTDPSVFDADLNTSNVSYEVSPPGTSDVNTNVKEGGNDNVSVCLNEVNDKDNNVHQTADVNKLTLVHQTGNYPKSFVDIFKDNSTKKPRVNYCYRPVVNSGASTSQTNSGTSKTNSNTNNDVPKSTKFVEPDLGKGNKNNPQSVVTHSKQPPNANTITSDDVNGIVVKNSFDALNDEQRPLWHNLLVHKHYVRNRPWCLLGDFNSTLNLEDKVEGSSVIDIAMREFKECVDEIEVFDVNRSRLQFTWNQKPRGTDGTLKKIDRIMANIGCTDGFVFVRAIFQPYRISDHSPAILTIPMSYRFKPRPFKFSTFLFRILGLKCRLRSIGTCLQVVFTCTRVPKTLCNVNKSSYTPRVVSIGHFHAEEKGLKGVEMHKVSYMCDLFRGLNSPLEETMKACVNLVLPKLDQIKACYQGEMKEYDNNEYVKMMHAHATSSHQSRGTSNSASEFLNAISYLVTDLTLAGVKLKPNTNEEWLLDMEFKSSRIPFICWSWRKPTFKMPYLQIEDYTESVLRNLIAYEQCSPMIPNYVTSYAFAMERILDAKEDVHKLIESKVLVNNLGSSEHASNMINIICKEVTVNDFTYIKQWQQLEEYYNGYWPKNVAWLRRTYFNTPWSFIALLAGFLLFGLTVAQTYFTIRPP</sequence>
<feature type="compositionally biased region" description="Polar residues" evidence="1">
    <location>
        <begin position="103"/>
        <end position="128"/>
    </location>
</feature>
<feature type="transmembrane region" description="Helical" evidence="2">
    <location>
        <begin position="746"/>
        <end position="769"/>
    </location>
</feature>
<dbReference type="PANTHER" id="PTHR31170:SF25">
    <property type="entry name" value="BNAA09G04570D PROTEIN"/>
    <property type="match status" value="1"/>
</dbReference>
<feature type="region of interest" description="Disordered" evidence="1">
    <location>
        <begin position="102"/>
        <end position="140"/>
    </location>
</feature>
<feature type="compositionally biased region" description="Low complexity" evidence="1">
    <location>
        <begin position="235"/>
        <end position="252"/>
    </location>
</feature>
<dbReference type="Proteomes" id="UP000245207">
    <property type="component" value="Unassembled WGS sequence"/>
</dbReference>
<dbReference type="SUPFAM" id="SSF56219">
    <property type="entry name" value="DNase I-like"/>
    <property type="match status" value="1"/>
</dbReference>
<name>A0A2U1PJH1_ARTAN</name>
<accession>A0A2U1PJH1</accession>
<reference evidence="3 4" key="1">
    <citation type="journal article" date="2018" name="Mol. Plant">
        <title>The genome of Artemisia annua provides insight into the evolution of Asteraceae family and artemisinin biosynthesis.</title>
        <authorList>
            <person name="Shen Q."/>
            <person name="Zhang L."/>
            <person name="Liao Z."/>
            <person name="Wang S."/>
            <person name="Yan T."/>
            <person name="Shi P."/>
            <person name="Liu M."/>
            <person name="Fu X."/>
            <person name="Pan Q."/>
            <person name="Wang Y."/>
            <person name="Lv Z."/>
            <person name="Lu X."/>
            <person name="Zhang F."/>
            <person name="Jiang W."/>
            <person name="Ma Y."/>
            <person name="Chen M."/>
            <person name="Hao X."/>
            <person name="Li L."/>
            <person name="Tang Y."/>
            <person name="Lv G."/>
            <person name="Zhou Y."/>
            <person name="Sun X."/>
            <person name="Brodelius P.E."/>
            <person name="Rose J.K.C."/>
            <person name="Tang K."/>
        </authorList>
    </citation>
    <scope>NUCLEOTIDE SEQUENCE [LARGE SCALE GENOMIC DNA]</scope>
    <source>
        <strain evidence="4">cv. Huhao1</strain>
        <tissue evidence="3">Leaf</tissue>
    </source>
</reference>
<dbReference type="Gene3D" id="3.60.10.10">
    <property type="entry name" value="Endonuclease/exonuclease/phosphatase"/>
    <property type="match status" value="1"/>
</dbReference>
<feature type="region of interest" description="Disordered" evidence="1">
    <location>
        <begin position="1"/>
        <end position="38"/>
    </location>
</feature>
<evidence type="ECO:0000256" key="2">
    <source>
        <dbReference type="SAM" id="Phobius"/>
    </source>
</evidence>
<feature type="compositionally biased region" description="Polar residues" evidence="1">
    <location>
        <begin position="25"/>
        <end position="38"/>
    </location>
</feature>
<comment type="caution">
    <text evidence="3">The sequence shown here is derived from an EMBL/GenBank/DDBJ whole genome shotgun (WGS) entry which is preliminary data.</text>
</comment>
<dbReference type="InterPro" id="IPR004158">
    <property type="entry name" value="DUF247_pln"/>
</dbReference>
<dbReference type="EMBL" id="PKPP01001074">
    <property type="protein sequence ID" value="PWA85906.1"/>
    <property type="molecule type" value="Genomic_DNA"/>
</dbReference>
<organism evidence="3 4">
    <name type="scientific">Artemisia annua</name>
    <name type="common">Sweet wormwood</name>
    <dbReference type="NCBI Taxonomy" id="35608"/>
    <lineage>
        <taxon>Eukaryota</taxon>
        <taxon>Viridiplantae</taxon>
        <taxon>Streptophyta</taxon>
        <taxon>Embryophyta</taxon>
        <taxon>Tracheophyta</taxon>
        <taxon>Spermatophyta</taxon>
        <taxon>Magnoliopsida</taxon>
        <taxon>eudicotyledons</taxon>
        <taxon>Gunneridae</taxon>
        <taxon>Pentapetalae</taxon>
        <taxon>asterids</taxon>
        <taxon>campanulids</taxon>
        <taxon>Asterales</taxon>
        <taxon>Asteraceae</taxon>
        <taxon>Asteroideae</taxon>
        <taxon>Anthemideae</taxon>
        <taxon>Artemisiinae</taxon>
        <taxon>Artemisia</taxon>
    </lineage>
</organism>
<dbReference type="OrthoDB" id="771233at2759"/>
<gene>
    <name evidence="3" type="ORF">CTI12_AA143550</name>
</gene>
<keyword evidence="4" id="KW-1185">Reference proteome</keyword>
<feature type="compositionally biased region" description="Basic and acidic residues" evidence="1">
    <location>
        <begin position="8"/>
        <end position="20"/>
    </location>
</feature>
<evidence type="ECO:0000313" key="4">
    <source>
        <dbReference type="Proteomes" id="UP000245207"/>
    </source>
</evidence>
<keyword evidence="2" id="KW-0812">Transmembrane</keyword>
<dbReference type="InterPro" id="IPR036691">
    <property type="entry name" value="Endo/exonu/phosph_ase_sf"/>
</dbReference>
<proteinExistence type="predicted"/>
<evidence type="ECO:0000256" key="1">
    <source>
        <dbReference type="SAM" id="MobiDB-lite"/>
    </source>
</evidence>
<evidence type="ECO:0000313" key="3">
    <source>
        <dbReference type="EMBL" id="PWA85906.1"/>
    </source>
</evidence>
<feature type="compositionally biased region" description="Polar residues" evidence="1">
    <location>
        <begin position="269"/>
        <end position="292"/>
    </location>
</feature>
<dbReference type="Pfam" id="PF03140">
    <property type="entry name" value="DUF247"/>
    <property type="match status" value="2"/>
</dbReference>
<keyword evidence="2" id="KW-0472">Membrane</keyword>
<feature type="region of interest" description="Disordered" evidence="1">
    <location>
        <begin position="231"/>
        <end position="292"/>
    </location>
</feature>
<evidence type="ECO:0008006" key="5">
    <source>
        <dbReference type="Google" id="ProtNLM"/>
    </source>
</evidence>
<dbReference type="PANTHER" id="PTHR31170">
    <property type="entry name" value="BNAC04G53230D PROTEIN"/>
    <property type="match status" value="1"/>
</dbReference>
<dbReference type="AlphaFoldDB" id="A0A2U1PJH1"/>